<sequence>MRLDCTVDPSYRRANRYDKVRDLQRQLELLQSTGEYQQCDTPPAPTVPVPPRSQPTHQSDEHEPDGQVTTAPVDVVSTVAAVVAEDRSTILPITSTQQGFTLETDLVKPTAGDDHATSTRTAAEASDCSSSNGMNSSVCVLGVIRLPRVQAKAMFATYFEKYHPFLPILDSQRTNESCYETSPLLFWSIIGVAARQLQLEDNFLKQLGSELSQALWTTVASNTPSTQHVQAMLLLASWPLPDVRLWTDKSLTFTKMAMNLAMMMGMHRPGCEHEYSKDSAQASNNWDTLERSRTWIAAAALCQSLSLDLGHGSVSNFDDWSIRDVCCMGTSFSAEIPLQIRHNLMIQRCSFEALRSLTQAADGPYGIPAGLNCFDLIDRCEQQFRDLESSLNDQLSLANRLELQGSKLHIQCFYFLYDDRVELRLPGILRAYATASTLISTILSDDSSHDVLPHAPLRFTRIILNAALVIFRILHSTFAFGLDHSHGKLLFNAAAFAMQQQSVPQKDRDFPLRGSDMLRAFWRAGERSTTMFNQDLKLRVKSRMGASLVYDCLLLFRQKDRSANLSQDSTTNGAQTSPHDLNLTVAPSENVYTQPMHVPNSAPSVSGSIFSEGLLHISPNIDMSNMFWLEDMGYPGFFDIG</sequence>
<evidence type="ECO:0000256" key="4">
    <source>
        <dbReference type="ARBA" id="ARBA00023163"/>
    </source>
</evidence>
<dbReference type="PANTHER" id="PTHR31845">
    <property type="entry name" value="FINGER DOMAIN PROTEIN, PUTATIVE-RELATED"/>
    <property type="match status" value="1"/>
</dbReference>
<reference evidence="8 9" key="1">
    <citation type="submission" date="2023-08" db="EMBL/GenBank/DDBJ databases">
        <title>Black Yeasts Isolated from many extreme environments.</title>
        <authorList>
            <person name="Coleine C."/>
            <person name="Stajich J.E."/>
            <person name="Selbmann L."/>
        </authorList>
    </citation>
    <scope>NUCLEOTIDE SEQUENCE [LARGE SCALE GENOMIC DNA]</scope>
    <source>
        <strain evidence="8 9">CCFEE 6328</strain>
    </source>
</reference>
<evidence type="ECO:0000256" key="3">
    <source>
        <dbReference type="ARBA" id="ARBA00023125"/>
    </source>
</evidence>
<evidence type="ECO:0000256" key="6">
    <source>
        <dbReference type="SAM" id="MobiDB-lite"/>
    </source>
</evidence>
<evidence type="ECO:0000256" key="2">
    <source>
        <dbReference type="ARBA" id="ARBA00023015"/>
    </source>
</evidence>
<evidence type="ECO:0000313" key="9">
    <source>
        <dbReference type="Proteomes" id="UP001345691"/>
    </source>
</evidence>
<evidence type="ECO:0000256" key="5">
    <source>
        <dbReference type="ARBA" id="ARBA00023242"/>
    </source>
</evidence>
<keyword evidence="4" id="KW-0804">Transcription</keyword>
<organism evidence="8 9">
    <name type="scientific">Exophiala sideris</name>
    <dbReference type="NCBI Taxonomy" id="1016849"/>
    <lineage>
        <taxon>Eukaryota</taxon>
        <taxon>Fungi</taxon>
        <taxon>Dikarya</taxon>
        <taxon>Ascomycota</taxon>
        <taxon>Pezizomycotina</taxon>
        <taxon>Eurotiomycetes</taxon>
        <taxon>Chaetothyriomycetidae</taxon>
        <taxon>Chaetothyriales</taxon>
        <taxon>Herpotrichiellaceae</taxon>
        <taxon>Exophiala</taxon>
    </lineage>
</organism>
<dbReference type="InterPro" id="IPR051089">
    <property type="entry name" value="prtT"/>
</dbReference>
<proteinExistence type="predicted"/>
<keyword evidence="9" id="KW-1185">Reference proteome</keyword>
<accession>A0ABR0JFV6</accession>
<keyword evidence="2" id="KW-0805">Transcription regulation</keyword>
<feature type="compositionally biased region" description="Pro residues" evidence="6">
    <location>
        <begin position="42"/>
        <end position="53"/>
    </location>
</feature>
<protein>
    <submittedName>
        <fullName evidence="8">Regulatory protein leu3</fullName>
    </submittedName>
</protein>
<evidence type="ECO:0000259" key="7">
    <source>
        <dbReference type="Pfam" id="PF04082"/>
    </source>
</evidence>
<name>A0ABR0JFV6_9EURO</name>
<dbReference type="EMBL" id="JAVRRF010000007">
    <property type="protein sequence ID" value="KAK5063532.1"/>
    <property type="molecule type" value="Genomic_DNA"/>
</dbReference>
<feature type="region of interest" description="Disordered" evidence="6">
    <location>
        <begin position="110"/>
        <end position="130"/>
    </location>
</feature>
<keyword evidence="3" id="KW-0238">DNA-binding</keyword>
<dbReference type="CDD" id="cd12148">
    <property type="entry name" value="fungal_TF_MHR"/>
    <property type="match status" value="1"/>
</dbReference>
<dbReference type="InterPro" id="IPR007219">
    <property type="entry name" value="XnlR_reg_dom"/>
</dbReference>
<evidence type="ECO:0000256" key="1">
    <source>
        <dbReference type="ARBA" id="ARBA00004123"/>
    </source>
</evidence>
<gene>
    <name evidence="8" type="primary">LEU3_1</name>
    <name evidence="8" type="ORF">LTR69_004238</name>
</gene>
<dbReference type="Proteomes" id="UP001345691">
    <property type="component" value="Unassembled WGS sequence"/>
</dbReference>
<feature type="region of interest" description="Disordered" evidence="6">
    <location>
        <begin position="33"/>
        <end position="71"/>
    </location>
</feature>
<dbReference type="PANTHER" id="PTHR31845:SF21">
    <property type="entry name" value="REGULATORY PROTEIN LEU3"/>
    <property type="match status" value="1"/>
</dbReference>
<comment type="subcellular location">
    <subcellularLocation>
        <location evidence="1">Nucleus</location>
    </subcellularLocation>
</comment>
<comment type="caution">
    <text evidence="8">The sequence shown here is derived from an EMBL/GenBank/DDBJ whole genome shotgun (WGS) entry which is preliminary data.</text>
</comment>
<evidence type="ECO:0000313" key="8">
    <source>
        <dbReference type="EMBL" id="KAK5063532.1"/>
    </source>
</evidence>
<dbReference type="Pfam" id="PF04082">
    <property type="entry name" value="Fungal_trans"/>
    <property type="match status" value="1"/>
</dbReference>
<feature type="domain" description="Xylanolytic transcriptional activator regulatory" evidence="7">
    <location>
        <begin position="157"/>
        <end position="298"/>
    </location>
</feature>
<keyword evidence="5" id="KW-0539">Nucleus</keyword>